<evidence type="ECO:0000259" key="1">
    <source>
        <dbReference type="Pfam" id="PF01300"/>
    </source>
</evidence>
<evidence type="ECO:0000313" key="3">
    <source>
        <dbReference type="Proteomes" id="UP000502508"/>
    </source>
</evidence>
<dbReference type="AlphaFoldDB" id="A0A6F8Y066"/>
<dbReference type="Gene3D" id="3.90.870.10">
    <property type="entry name" value="DHBP synthase"/>
    <property type="match status" value="1"/>
</dbReference>
<name>A0A6F8Y066_9ACTN</name>
<sequence>MKYLHGFQEALPQVKDCLLDGGVALLPTDTVYGLAVHPTRPDAAARLFAMKRRPRVAIFRSWSPPQPT</sequence>
<gene>
    <name evidence="2" type="ORF">Pflav_059060</name>
</gene>
<reference evidence="2 3" key="2">
    <citation type="submission" date="2020-03" db="EMBL/GenBank/DDBJ databases">
        <authorList>
            <person name="Ichikawa N."/>
            <person name="Kimura A."/>
            <person name="Kitahashi Y."/>
            <person name="Uohara A."/>
        </authorList>
    </citation>
    <scope>NUCLEOTIDE SEQUENCE [LARGE SCALE GENOMIC DNA]</scope>
    <source>
        <strain evidence="2 3">NBRC 107702</strain>
    </source>
</reference>
<dbReference type="InterPro" id="IPR017945">
    <property type="entry name" value="DHBP_synth_RibB-like_a/b_dom"/>
</dbReference>
<dbReference type="InterPro" id="IPR006070">
    <property type="entry name" value="Sua5-like_dom"/>
</dbReference>
<dbReference type="Proteomes" id="UP000502508">
    <property type="component" value="Chromosome"/>
</dbReference>
<protein>
    <recommendedName>
        <fullName evidence="1">YrdC-like domain-containing protein</fullName>
    </recommendedName>
</protein>
<proteinExistence type="predicted"/>
<reference evidence="2 3" key="1">
    <citation type="submission" date="2020-03" db="EMBL/GenBank/DDBJ databases">
        <title>Whole genome shotgun sequence of Phytohabitans flavus NBRC 107702.</title>
        <authorList>
            <person name="Komaki H."/>
            <person name="Tamura T."/>
        </authorList>
    </citation>
    <scope>NUCLEOTIDE SEQUENCE [LARGE SCALE GENOMIC DNA]</scope>
    <source>
        <strain evidence="2 3">NBRC 107702</strain>
    </source>
</reference>
<feature type="domain" description="YrdC-like" evidence="1">
    <location>
        <begin position="18"/>
        <end position="55"/>
    </location>
</feature>
<dbReference type="SUPFAM" id="SSF55821">
    <property type="entry name" value="YrdC/RibB"/>
    <property type="match status" value="1"/>
</dbReference>
<accession>A0A6F8Y066</accession>
<evidence type="ECO:0000313" key="2">
    <source>
        <dbReference type="EMBL" id="BCB79496.1"/>
    </source>
</evidence>
<dbReference type="GO" id="GO:0003725">
    <property type="term" value="F:double-stranded RNA binding"/>
    <property type="evidence" value="ECO:0007669"/>
    <property type="project" value="InterPro"/>
</dbReference>
<keyword evidence="3" id="KW-1185">Reference proteome</keyword>
<dbReference type="Pfam" id="PF01300">
    <property type="entry name" value="Sua5_yciO_yrdC"/>
    <property type="match status" value="1"/>
</dbReference>
<organism evidence="2 3">
    <name type="scientific">Phytohabitans flavus</name>
    <dbReference type="NCBI Taxonomy" id="1076124"/>
    <lineage>
        <taxon>Bacteria</taxon>
        <taxon>Bacillati</taxon>
        <taxon>Actinomycetota</taxon>
        <taxon>Actinomycetes</taxon>
        <taxon>Micromonosporales</taxon>
        <taxon>Micromonosporaceae</taxon>
    </lineage>
</organism>
<dbReference type="KEGG" id="pfla:Pflav_059060"/>
<dbReference type="EMBL" id="AP022870">
    <property type="protein sequence ID" value="BCB79496.1"/>
    <property type="molecule type" value="Genomic_DNA"/>
</dbReference>